<sequence>MAATARIADAPRGVDQVVREELRPRVAEIDAGAYPEAALRALGGSGAFGHHLGEAGEGLLAAVDAMGLVGEACLSTAFCVWCQDALAWYLARSEEAGPRRHLAAVASGEALGGTGLSNPMKALAGIEPLALEGRREGNGYRVRGRLPWVSNLGPGHRFAGIFALPDGRRLMGLFEAGGKAVSISANARFVALEGTGTYTVMVRDAFVPDEDIVSGDTAAFVPRIRNGFVLLQTGMGLGLARGVAAMMRQDARGREQARFLPLGPEAIEERAEALRERVAAAAQVHAETGRGAFLEILRLRLDVSLLALEAAQAGMLQLGARGYLEGAEAFRRLREAQFVAIVTPSVKHITTELARGV</sequence>
<dbReference type="InterPro" id="IPR046373">
    <property type="entry name" value="Acyl-CoA_Oxase/DH_mid-dom_sf"/>
</dbReference>
<evidence type="ECO:0000313" key="2">
    <source>
        <dbReference type="EMBL" id="GJE06836.1"/>
    </source>
</evidence>
<evidence type="ECO:0000313" key="3">
    <source>
        <dbReference type="Proteomes" id="UP001055102"/>
    </source>
</evidence>
<dbReference type="PANTHER" id="PTHR43884">
    <property type="entry name" value="ACYL-COA DEHYDROGENASE"/>
    <property type="match status" value="1"/>
</dbReference>
<dbReference type="EMBL" id="BPQR01000035">
    <property type="protein sequence ID" value="GJE06836.1"/>
    <property type="molecule type" value="Genomic_DNA"/>
</dbReference>
<comment type="caution">
    <text evidence="2">The sequence shown here is derived from an EMBL/GenBank/DDBJ whole genome shotgun (WGS) entry which is preliminary data.</text>
</comment>
<dbReference type="InterPro" id="IPR036250">
    <property type="entry name" value="AcylCo_DH-like_C"/>
</dbReference>
<dbReference type="InterPro" id="IPR009100">
    <property type="entry name" value="AcylCoA_DH/oxidase_NM_dom_sf"/>
</dbReference>
<dbReference type="SUPFAM" id="SSF47203">
    <property type="entry name" value="Acyl-CoA dehydrogenase C-terminal domain-like"/>
    <property type="match status" value="1"/>
</dbReference>
<gene>
    <name evidence="2" type="ORF">AOPFMNJM_2158</name>
</gene>
<dbReference type="PANTHER" id="PTHR43884:SF12">
    <property type="entry name" value="ISOVALERYL-COA DEHYDROGENASE, MITOCHONDRIAL-RELATED"/>
    <property type="match status" value="1"/>
</dbReference>
<protein>
    <recommendedName>
        <fullName evidence="1">Acyl-CoA dehydrogenase/oxidase N-terminal domain-containing protein</fullName>
    </recommendedName>
</protein>
<reference evidence="2" key="2">
    <citation type="submission" date="2021-08" db="EMBL/GenBank/DDBJ databases">
        <authorList>
            <person name="Tani A."/>
            <person name="Ola A."/>
            <person name="Ogura Y."/>
            <person name="Katsura K."/>
            <person name="Hayashi T."/>
        </authorList>
    </citation>
    <scope>NUCLEOTIDE SEQUENCE</scope>
    <source>
        <strain evidence="2">LMG 23639</strain>
    </source>
</reference>
<feature type="domain" description="Acyl-CoA dehydrogenase/oxidase N-terminal" evidence="1">
    <location>
        <begin position="14"/>
        <end position="109"/>
    </location>
</feature>
<dbReference type="SUPFAM" id="SSF56645">
    <property type="entry name" value="Acyl-CoA dehydrogenase NM domain-like"/>
    <property type="match status" value="1"/>
</dbReference>
<proteinExistence type="predicted"/>
<evidence type="ECO:0000259" key="1">
    <source>
        <dbReference type="Pfam" id="PF02771"/>
    </source>
</evidence>
<dbReference type="Gene3D" id="1.10.540.10">
    <property type="entry name" value="Acyl-CoA dehydrogenase/oxidase, N-terminal domain"/>
    <property type="match status" value="1"/>
</dbReference>
<dbReference type="Proteomes" id="UP001055102">
    <property type="component" value="Unassembled WGS sequence"/>
</dbReference>
<accession>A0ABQ4SUH3</accession>
<dbReference type="InterPro" id="IPR013786">
    <property type="entry name" value="AcylCoA_DH/ox_N"/>
</dbReference>
<name>A0ABQ4SUH3_9HYPH</name>
<dbReference type="Gene3D" id="2.40.110.10">
    <property type="entry name" value="Butyryl-CoA Dehydrogenase, subunit A, domain 2"/>
    <property type="match status" value="1"/>
</dbReference>
<organism evidence="2 3">
    <name type="scientific">Methylobacterium jeotgali</name>
    <dbReference type="NCBI Taxonomy" id="381630"/>
    <lineage>
        <taxon>Bacteria</taxon>
        <taxon>Pseudomonadati</taxon>
        <taxon>Pseudomonadota</taxon>
        <taxon>Alphaproteobacteria</taxon>
        <taxon>Hyphomicrobiales</taxon>
        <taxon>Methylobacteriaceae</taxon>
        <taxon>Methylobacterium</taxon>
    </lineage>
</organism>
<dbReference type="RefSeq" id="WP_238275740.1">
    <property type="nucleotide sequence ID" value="NZ_BPQR01000035.1"/>
</dbReference>
<dbReference type="InterPro" id="IPR037069">
    <property type="entry name" value="AcylCoA_DH/ox_N_sf"/>
</dbReference>
<dbReference type="Pfam" id="PF02771">
    <property type="entry name" value="Acyl-CoA_dh_N"/>
    <property type="match status" value="1"/>
</dbReference>
<keyword evidence="3" id="KW-1185">Reference proteome</keyword>
<reference evidence="2" key="1">
    <citation type="journal article" date="2021" name="Front. Microbiol.">
        <title>Comprehensive Comparative Genomics and Phenotyping of Methylobacterium Species.</title>
        <authorList>
            <person name="Alessa O."/>
            <person name="Ogura Y."/>
            <person name="Fujitani Y."/>
            <person name="Takami H."/>
            <person name="Hayashi T."/>
            <person name="Sahin N."/>
            <person name="Tani A."/>
        </authorList>
    </citation>
    <scope>NUCLEOTIDE SEQUENCE</scope>
    <source>
        <strain evidence="2">LMG 23639</strain>
    </source>
</reference>